<evidence type="ECO:0000313" key="3">
    <source>
        <dbReference type="RefSeq" id="XP_053746843.1"/>
    </source>
</evidence>
<protein>
    <submittedName>
        <fullName evidence="3">Uncharacterized protein LOC109272217</fullName>
    </submittedName>
</protein>
<name>A0A9W2UL09_PANPR</name>
<organism evidence="2 3">
    <name type="scientific">Panthera pardus</name>
    <name type="common">Leopard</name>
    <name type="synonym">Felis pardus</name>
    <dbReference type="NCBI Taxonomy" id="9691"/>
    <lineage>
        <taxon>Eukaryota</taxon>
        <taxon>Metazoa</taxon>
        <taxon>Chordata</taxon>
        <taxon>Craniata</taxon>
        <taxon>Vertebrata</taxon>
        <taxon>Euteleostomi</taxon>
        <taxon>Mammalia</taxon>
        <taxon>Eutheria</taxon>
        <taxon>Laurasiatheria</taxon>
        <taxon>Carnivora</taxon>
        <taxon>Feliformia</taxon>
        <taxon>Felidae</taxon>
        <taxon>Pantherinae</taxon>
        <taxon>Panthera</taxon>
    </lineage>
</organism>
<keyword evidence="2" id="KW-1185">Reference proteome</keyword>
<feature type="region of interest" description="Disordered" evidence="1">
    <location>
        <begin position="33"/>
        <end position="96"/>
    </location>
</feature>
<dbReference type="GeneID" id="109272217"/>
<accession>A0A9W2UL09</accession>
<dbReference type="Proteomes" id="UP001165780">
    <property type="component" value="Unplaced"/>
</dbReference>
<evidence type="ECO:0000313" key="2">
    <source>
        <dbReference type="Proteomes" id="UP001165780"/>
    </source>
</evidence>
<gene>
    <name evidence="3" type="primary">LOC109272217</name>
</gene>
<dbReference type="RefSeq" id="XP_053746843.1">
    <property type="nucleotide sequence ID" value="XM_053890868.1"/>
</dbReference>
<evidence type="ECO:0000256" key="1">
    <source>
        <dbReference type="SAM" id="MobiDB-lite"/>
    </source>
</evidence>
<sequence length="203" mass="21865">MLAAPCPGDCALPQREARLTLCWPEGRKQTLCGARRATPTSRGAGCRRPGASSRPPLPEGAGPGGHLLPAPTPTLRNATWPLRRSGGNPSSGESAWGQEVARSFFRRAFPERLLCARRWECGALRRGEVMQNLTRVGTLPPPHLPPAVELFPLHREETEARLVRGFPPSCVHSGGRLQTTTCPSPGADCFTATLGCCNGHQQY</sequence>
<proteinExistence type="predicted"/>
<reference evidence="3" key="1">
    <citation type="submission" date="2025-08" db="UniProtKB">
        <authorList>
            <consortium name="RefSeq"/>
        </authorList>
    </citation>
    <scope>IDENTIFICATION</scope>
    <source>
        <tissue evidence="3">Whole blood</tissue>
    </source>
</reference>
<feature type="compositionally biased region" description="Low complexity" evidence="1">
    <location>
        <begin position="66"/>
        <end position="75"/>
    </location>
</feature>
<dbReference type="AlphaFoldDB" id="A0A9W2UL09"/>